<protein>
    <recommendedName>
        <fullName evidence="5">MSP domain-containing protein</fullName>
    </recommendedName>
</protein>
<comment type="caution">
    <text evidence="6">The sequence shown here is derived from an EMBL/GenBank/DDBJ whole genome shotgun (WGS) entry which is preliminary data.</text>
</comment>
<keyword evidence="4" id="KW-0732">Signal</keyword>
<dbReference type="Pfam" id="PF00635">
    <property type="entry name" value="Motile_Sperm"/>
    <property type="match status" value="1"/>
</dbReference>
<dbReference type="Proteomes" id="UP000436088">
    <property type="component" value="Unassembled WGS sequence"/>
</dbReference>
<feature type="signal peptide" evidence="4">
    <location>
        <begin position="1"/>
        <end position="21"/>
    </location>
</feature>
<evidence type="ECO:0000256" key="3">
    <source>
        <dbReference type="PROSITE-ProRule" id="PRU00023"/>
    </source>
</evidence>
<name>A0A6A2ZW85_HIBSY</name>
<evidence type="ECO:0000256" key="1">
    <source>
        <dbReference type="ARBA" id="ARBA00022737"/>
    </source>
</evidence>
<evidence type="ECO:0000313" key="7">
    <source>
        <dbReference type="Proteomes" id="UP000436088"/>
    </source>
</evidence>
<dbReference type="PROSITE" id="PS50088">
    <property type="entry name" value="ANK_REPEAT"/>
    <property type="match status" value="4"/>
</dbReference>
<dbReference type="PROSITE" id="PS50297">
    <property type="entry name" value="ANK_REP_REGION"/>
    <property type="match status" value="4"/>
</dbReference>
<keyword evidence="7" id="KW-1185">Reference proteome</keyword>
<evidence type="ECO:0000256" key="4">
    <source>
        <dbReference type="SAM" id="SignalP"/>
    </source>
</evidence>
<dbReference type="PANTHER" id="PTHR24198">
    <property type="entry name" value="ANKYRIN REPEAT AND PROTEIN KINASE DOMAIN-CONTAINING PROTEIN"/>
    <property type="match status" value="1"/>
</dbReference>
<feature type="repeat" description="ANK" evidence="3">
    <location>
        <begin position="409"/>
        <end position="441"/>
    </location>
</feature>
<organism evidence="6 7">
    <name type="scientific">Hibiscus syriacus</name>
    <name type="common">Rose of Sharon</name>
    <dbReference type="NCBI Taxonomy" id="106335"/>
    <lineage>
        <taxon>Eukaryota</taxon>
        <taxon>Viridiplantae</taxon>
        <taxon>Streptophyta</taxon>
        <taxon>Embryophyta</taxon>
        <taxon>Tracheophyta</taxon>
        <taxon>Spermatophyta</taxon>
        <taxon>Magnoliopsida</taxon>
        <taxon>eudicotyledons</taxon>
        <taxon>Gunneridae</taxon>
        <taxon>Pentapetalae</taxon>
        <taxon>rosids</taxon>
        <taxon>malvids</taxon>
        <taxon>Malvales</taxon>
        <taxon>Malvaceae</taxon>
        <taxon>Malvoideae</taxon>
        <taxon>Hibiscus</taxon>
    </lineage>
</organism>
<keyword evidence="2 3" id="KW-0040">ANK repeat</keyword>
<dbReference type="Pfam" id="PF13637">
    <property type="entry name" value="Ank_4"/>
    <property type="match status" value="1"/>
</dbReference>
<dbReference type="SMART" id="SM00248">
    <property type="entry name" value="ANK"/>
    <property type="match status" value="6"/>
</dbReference>
<dbReference type="InterPro" id="IPR002110">
    <property type="entry name" value="Ankyrin_rpt"/>
</dbReference>
<evidence type="ECO:0000259" key="5">
    <source>
        <dbReference type="PROSITE" id="PS50202"/>
    </source>
</evidence>
<proteinExistence type="predicted"/>
<feature type="domain" description="MSP" evidence="5">
    <location>
        <begin position="48"/>
        <end position="167"/>
    </location>
</feature>
<feature type="repeat" description="ANK" evidence="3">
    <location>
        <begin position="442"/>
        <end position="474"/>
    </location>
</feature>
<sequence>MQGLTPTILTLTPHLLSTCTCSSLLSTCKSSFLQLQITDSSSAMEKLLEISEPEVRINFILNTKCRCNLVLRSLSPSFPVAFKVQTSSPHKFLVNPPSGVIPPSSHLTLRIILKPQDQIPPTFPRSHSDRFLIRTAPFHLDSTQPHSINSWLSTRPTQDIKLKVAFVGPFLLQHAVSSGDFEAVKNIIKRHKSVLNDLSTKEAESLLRVATQLDDNSEDMVNLLLEAGLRVGGQEQANGNNVGLYQADPRWESKGWNEVHVAVTFDRTADLEVLLRKVKRETLDRRDKEGRTPLLLAATKGNIECAKMLLESGADKNAKSNDGRTALYRAVANGNRRMVEMLIEMDADPTISDDRGRSALDIARDKEHEEMVEIMERGKEVFMAARCGDERRLQALLKRGGSMNFQDQYGLTPLHVAAIKAHRDVVLVLLEMGFDLERPDNEGHTALHLAVEGGDLEVVEALICRGADANAMTKTGVTPLYMAKIMGYDHISQLLHTGICSSYTKYLRFQ</sequence>
<feature type="chain" id="PRO_5025586919" description="MSP domain-containing protein" evidence="4">
    <location>
        <begin position="22"/>
        <end position="510"/>
    </location>
</feature>
<dbReference type="InterPro" id="IPR000535">
    <property type="entry name" value="MSP_dom"/>
</dbReference>
<accession>A0A6A2ZW85</accession>
<dbReference type="Gene3D" id="1.25.40.20">
    <property type="entry name" value="Ankyrin repeat-containing domain"/>
    <property type="match status" value="4"/>
</dbReference>
<dbReference type="SUPFAM" id="SSF49354">
    <property type="entry name" value="PapD-like"/>
    <property type="match status" value="1"/>
</dbReference>
<dbReference type="PANTHER" id="PTHR24198:SF165">
    <property type="entry name" value="ANKYRIN REPEAT-CONTAINING PROTEIN-RELATED"/>
    <property type="match status" value="1"/>
</dbReference>
<dbReference type="AlphaFoldDB" id="A0A6A2ZW85"/>
<dbReference type="Gene3D" id="2.60.40.10">
    <property type="entry name" value="Immunoglobulins"/>
    <property type="match status" value="1"/>
</dbReference>
<reference evidence="6" key="1">
    <citation type="submission" date="2019-09" db="EMBL/GenBank/DDBJ databases">
        <title>Draft genome information of white flower Hibiscus syriacus.</title>
        <authorList>
            <person name="Kim Y.-M."/>
        </authorList>
    </citation>
    <scope>NUCLEOTIDE SEQUENCE [LARGE SCALE GENOMIC DNA]</scope>
    <source>
        <strain evidence="6">YM2019G1</strain>
    </source>
</reference>
<dbReference type="SUPFAM" id="SSF48403">
    <property type="entry name" value="Ankyrin repeat"/>
    <property type="match status" value="1"/>
</dbReference>
<dbReference type="InterPro" id="IPR008962">
    <property type="entry name" value="PapD-like_sf"/>
</dbReference>
<feature type="repeat" description="ANK" evidence="3">
    <location>
        <begin position="322"/>
        <end position="354"/>
    </location>
</feature>
<feature type="repeat" description="ANK" evidence="3">
    <location>
        <begin position="289"/>
        <end position="321"/>
    </location>
</feature>
<dbReference type="InterPro" id="IPR036770">
    <property type="entry name" value="Ankyrin_rpt-contain_sf"/>
</dbReference>
<keyword evidence="1" id="KW-0677">Repeat</keyword>
<evidence type="ECO:0000313" key="6">
    <source>
        <dbReference type="EMBL" id="KAE8695677.1"/>
    </source>
</evidence>
<evidence type="ECO:0000256" key="2">
    <source>
        <dbReference type="ARBA" id="ARBA00023043"/>
    </source>
</evidence>
<dbReference type="PRINTS" id="PR01415">
    <property type="entry name" value="ANKYRIN"/>
</dbReference>
<dbReference type="InterPro" id="IPR013783">
    <property type="entry name" value="Ig-like_fold"/>
</dbReference>
<dbReference type="PROSITE" id="PS50202">
    <property type="entry name" value="MSP"/>
    <property type="match status" value="1"/>
</dbReference>
<dbReference type="EMBL" id="VEPZ02001077">
    <property type="protein sequence ID" value="KAE8695677.1"/>
    <property type="molecule type" value="Genomic_DNA"/>
</dbReference>
<dbReference type="Pfam" id="PF12796">
    <property type="entry name" value="Ank_2"/>
    <property type="match status" value="1"/>
</dbReference>
<gene>
    <name evidence="6" type="ORF">F3Y22_tig00110694pilonHSYRG00242</name>
</gene>